<keyword evidence="2" id="KW-1185">Reference proteome</keyword>
<sequence>MIPVIRGKEICDVGNLPAEQVEHLYKNSTQMRRAQRVIVDKLHKGRAIETEVFRSDKISPKEKLVKKRKLLTLLDLPDIVPDDLLVTTRPISGSDLRMYIEDMINDLDLLQHYNDLLSNWSSIFPESRFWSKKLTVSNIIAKIKMIYKSFGESLTANHEKKNPSRSDYTLSSPVWPKSDIMNDPRWINCLNTNKGFYGGDDISVINKHSLLLKFHIWSVNGWFNN</sequence>
<evidence type="ECO:0000313" key="2">
    <source>
        <dbReference type="Proteomes" id="UP001195483"/>
    </source>
</evidence>
<reference evidence="1" key="1">
    <citation type="journal article" date="2021" name="Genome Biol. Evol.">
        <title>A High-Quality Reference Genome for a Parasitic Bivalve with Doubly Uniparental Inheritance (Bivalvia: Unionida).</title>
        <authorList>
            <person name="Smith C.H."/>
        </authorList>
    </citation>
    <scope>NUCLEOTIDE SEQUENCE</scope>
    <source>
        <strain evidence="1">CHS0354</strain>
    </source>
</reference>
<gene>
    <name evidence="1" type="ORF">CHS0354_026224</name>
</gene>
<name>A0AAE0TBS7_9BIVA</name>
<accession>A0AAE0TBS7</accession>
<evidence type="ECO:0000313" key="1">
    <source>
        <dbReference type="EMBL" id="KAK3607331.1"/>
    </source>
</evidence>
<proteinExistence type="predicted"/>
<comment type="caution">
    <text evidence="1">The sequence shown here is derived from an EMBL/GenBank/DDBJ whole genome shotgun (WGS) entry which is preliminary data.</text>
</comment>
<dbReference type="Proteomes" id="UP001195483">
    <property type="component" value="Unassembled WGS sequence"/>
</dbReference>
<reference evidence="1" key="3">
    <citation type="submission" date="2023-05" db="EMBL/GenBank/DDBJ databases">
        <authorList>
            <person name="Smith C.H."/>
        </authorList>
    </citation>
    <scope>NUCLEOTIDE SEQUENCE</scope>
    <source>
        <strain evidence="1">CHS0354</strain>
        <tissue evidence="1">Mantle</tissue>
    </source>
</reference>
<reference evidence="1" key="2">
    <citation type="journal article" date="2021" name="Genome Biol. Evol.">
        <title>Developing a high-quality reference genome for a parasitic bivalve with doubly uniparental inheritance (Bivalvia: Unionida).</title>
        <authorList>
            <person name="Smith C.H."/>
        </authorList>
    </citation>
    <scope>NUCLEOTIDE SEQUENCE</scope>
    <source>
        <strain evidence="1">CHS0354</strain>
        <tissue evidence="1">Mantle</tissue>
    </source>
</reference>
<protein>
    <submittedName>
        <fullName evidence="1">Uncharacterized protein</fullName>
    </submittedName>
</protein>
<dbReference type="EMBL" id="JAEAOA010001569">
    <property type="protein sequence ID" value="KAK3607331.1"/>
    <property type="molecule type" value="Genomic_DNA"/>
</dbReference>
<dbReference type="AlphaFoldDB" id="A0AAE0TBS7"/>
<organism evidence="1 2">
    <name type="scientific">Potamilus streckersoni</name>
    <dbReference type="NCBI Taxonomy" id="2493646"/>
    <lineage>
        <taxon>Eukaryota</taxon>
        <taxon>Metazoa</taxon>
        <taxon>Spiralia</taxon>
        <taxon>Lophotrochozoa</taxon>
        <taxon>Mollusca</taxon>
        <taxon>Bivalvia</taxon>
        <taxon>Autobranchia</taxon>
        <taxon>Heteroconchia</taxon>
        <taxon>Palaeoheterodonta</taxon>
        <taxon>Unionida</taxon>
        <taxon>Unionoidea</taxon>
        <taxon>Unionidae</taxon>
        <taxon>Ambleminae</taxon>
        <taxon>Lampsilini</taxon>
        <taxon>Potamilus</taxon>
    </lineage>
</organism>